<sequence length="108" mass="13108">MIYQLKKILYRLKQFLCKWFKVINIFLAILGFKNSIAHNIKKFHLQTKHIKICYHFIVQFSTKQKIKFYYCSRIKMLADLFTELFLDLELAYYLSILDLHRGEIPSLL</sequence>
<dbReference type="EnsemblPlants" id="Pp3c5_2320V3.1">
    <property type="protein sequence ID" value="Pp3c5_2320V3.1"/>
    <property type="gene ID" value="Pp3c5_2320"/>
</dbReference>
<evidence type="ECO:0008006" key="4">
    <source>
        <dbReference type="Google" id="ProtNLM"/>
    </source>
</evidence>
<proteinExistence type="predicted"/>
<accession>A0A2K1KI69</accession>
<evidence type="ECO:0000313" key="1">
    <source>
        <dbReference type="EMBL" id="PNR53459.1"/>
    </source>
</evidence>
<organism evidence="1">
    <name type="scientific">Physcomitrium patens</name>
    <name type="common">Spreading-leaved earth moss</name>
    <name type="synonym">Physcomitrella patens</name>
    <dbReference type="NCBI Taxonomy" id="3218"/>
    <lineage>
        <taxon>Eukaryota</taxon>
        <taxon>Viridiplantae</taxon>
        <taxon>Streptophyta</taxon>
        <taxon>Embryophyta</taxon>
        <taxon>Bryophyta</taxon>
        <taxon>Bryophytina</taxon>
        <taxon>Bryopsida</taxon>
        <taxon>Funariidae</taxon>
        <taxon>Funariales</taxon>
        <taxon>Funariaceae</taxon>
        <taxon>Physcomitrium</taxon>
    </lineage>
</organism>
<reference evidence="2" key="3">
    <citation type="submission" date="2020-12" db="UniProtKB">
        <authorList>
            <consortium name="EnsemblPlants"/>
        </authorList>
    </citation>
    <scope>IDENTIFICATION</scope>
</reference>
<reference evidence="1 3" key="1">
    <citation type="journal article" date="2008" name="Science">
        <title>The Physcomitrella genome reveals evolutionary insights into the conquest of land by plants.</title>
        <authorList>
            <person name="Rensing S."/>
            <person name="Lang D."/>
            <person name="Zimmer A."/>
            <person name="Terry A."/>
            <person name="Salamov A."/>
            <person name="Shapiro H."/>
            <person name="Nishiyama T."/>
            <person name="Perroud P.-F."/>
            <person name="Lindquist E."/>
            <person name="Kamisugi Y."/>
            <person name="Tanahashi T."/>
            <person name="Sakakibara K."/>
            <person name="Fujita T."/>
            <person name="Oishi K."/>
            <person name="Shin-I T."/>
            <person name="Kuroki Y."/>
            <person name="Toyoda A."/>
            <person name="Suzuki Y."/>
            <person name="Hashimoto A."/>
            <person name="Yamaguchi K."/>
            <person name="Sugano A."/>
            <person name="Kohara Y."/>
            <person name="Fujiyama A."/>
            <person name="Anterola A."/>
            <person name="Aoki S."/>
            <person name="Ashton N."/>
            <person name="Barbazuk W.B."/>
            <person name="Barker E."/>
            <person name="Bennetzen J."/>
            <person name="Bezanilla M."/>
            <person name="Blankenship R."/>
            <person name="Cho S.H."/>
            <person name="Dutcher S."/>
            <person name="Estelle M."/>
            <person name="Fawcett J.A."/>
            <person name="Gundlach H."/>
            <person name="Hanada K."/>
            <person name="Heyl A."/>
            <person name="Hicks K.A."/>
            <person name="Hugh J."/>
            <person name="Lohr M."/>
            <person name="Mayer K."/>
            <person name="Melkozernov A."/>
            <person name="Murata T."/>
            <person name="Nelson D."/>
            <person name="Pils B."/>
            <person name="Prigge M."/>
            <person name="Reiss B."/>
            <person name="Renner T."/>
            <person name="Rombauts S."/>
            <person name="Rushton P."/>
            <person name="Sanderfoot A."/>
            <person name="Schween G."/>
            <person name="Shiu S.-H."/>
            <person name="Stueber K."/>
            <person name="Theodoulou F.L."/>
            <person name="Tu H."/>
            <person name="Van de Peer Y."/>
            <person name="Verrier P.J."/>
            <person name="Waters E."/>
            <person name="Wood A."/>
            <person name="Yang L."/>
            <person name="Cove D."/>
            <person name="Cuming A."/>
            <person name="Hasebe M."/>
            <person name="Lucas S."/>
            <person name="Mishler D.B."/>
            <person name="Reski R."/>
            <person name="Grigoriev I."/>
            <person name="Quatrano R.S."/>
            <person name="Boore J.L."/>
        </authorList>
    </citation>
    <scope>NUCLEOTIDE SEQUENCE [LARGE SCALE GENOMIC DNA]</scope>
    <source>
        <strain evidence="2 3">cv. Gransden 2004</strain>
    </source>
</reference>
<gene>
    <name evidence="1" type="ORF">PHYPA_007134</name>
</gene>
<dbReference type="Gramene" id="Pp3c5_2320V3.1">
    <property type="protein sequence ID" value="Pp3c5_2320V3.1"/>
    <property type="gene ID" value="Pp3c5_2320"/>
</dbReference>
<reference evidence="1 3" key="2">
    <citation type="journal article" date="2018" name="Plant J.">
        <title>The Physcomitrella patens chromosome-scale assembly reveals moss genome structure and evolution.</title>
        <authorList>
            <person name="Lang D."/>
            <person name="Ullrich K.K."/>
            <person name="Murat F."/>
            <person name="Fuchs J."/>
            <person name="Jenkins J."/>
            <person name="Haas F.B."/>
            <person name="Piednoel M."/>
            <person name="Gundlach H."/>
            <person name="Van Bel M."/>
            <person name="Meyberg R."/>
            <person name="Vives C."/>
            <person name="Morata J."/>
            <person name="Symeonidi A."/>
            <person name="Hiss M."/>
            <person name="Muchero W."/>
            <person name="Kamisugi Y."/>
            <person name="Saleh O."/>
            <person name="Blanc G."/>
            <person name="Decker E.L."/>
            <person name="van Gessel N."/>
            <person name="Grimwood J."/>
            <person name="Hayes R.D."/>
            <person name="Graham S.W."/>
            <person name="Gunter L.E."/>
            <person name="McDaniel S.F."/>
            <person name="Hoernstein S.N.W."/>
            <person name="Larsson A."/>
            <person name="Li F.W."/>
            <person name="Perroud P.F."/>
            <person name="Phillips J."/>
            <person name="Ranjan P."/>
            <person name="Rokshar D.S."/>
            <person name="Rothfels C.J."/>
            <person name="Schneider L."/>
            <person name="Shu S."/>
            <person name="Stevenson D.W."/>
            <person name="Thummler F."/>
            <person name="Tillich M."/>
            <person name="Villarreal Aguilar J.C."/>
            <person name="Widiez T."/>
            <person name="Wong G.K."/>
            <person name="Wymore A."/>
            <person name="Zhang Y."/>
            <person name="Zimmer A.D."/>
            <person name="Quatrano R.S."/>
            <person name="Mayer K.F.X."/>
            <person name="Goodstein D."/>
            <person name="Casacuberta J.M."/>
            <person name="Vandepoele K."/>
            <person name="Reski R."/>
            <person name="Cuming A.C."/>
            <person name="Tuskan G.A."/>
            <person name="Maumus F."/>
            <person name="Salse J."/>
            <person name="Schmutz J."/>
            <person name="Rensing S.A."/>
        </authorList>
    </citation>
    <scope>NUCLEOTIDE SEQUENCE [LARGE SCALE GENOMIC DNA]</scope>
    <source>
        <strain evidence="2 3">cv. Gransden 2004</strain>
    </source>
</reference>
<dbReference type="EMBL" id="ABEU02000005">
    <property type="protein sequence ID" value="PNR53459.1"/>
    <property type="molecule type" value="Genomic_DNA"/>
</dbReference>
<dbReference type="AlphaFoldDB" id="A0A2K1KI69"/>
<protein>
    <recommendedName>
        <fullName evidence="4">Reverse transcriptase Ty1/copia-type domain-containing protein</fullName>
    </recommendedName>
</protein>
<evidence type="ECO:0000313" key="3">
    <source>
        <dbReference type="Proteomes" id="UP000006727"/>
    </source>
</evidence>
<name>A0A2K1KI69_PHYPA</name>
<evidence type="ECO:0000313" key="2">
    <source>
        <dbReference type="EnsemblPlants" id="Pp3c5_2320V3.1"/>
    </source>
</evidence>
<dbReference type="InParanoid" id="A0A2K1KI69"/>
<dbReference type="Proteomes" id="UP000006727">
    <property type="component" value="Chromosome 5"/>
</dbReference>
<keyword evidence="3" id="KW-1185">Reference proteome</keyword>